<dbReference type="SUPFAM" id="SSF69786">
    <property type="entry name" value="YggU-like"/>
    <property type="match status" value="1"/>
</dbReference>
<accession>A0A381P4I8</accession>
<dbReference type="EMBL" id="UINC01000806">
    <property type="protein sequence ID" value="SUZ61474.1"/>
    <property type="molecule type" value="Genomic_DNA"/>
</dbReference>
<dbReference type="AlphaFoldDB" id="A0A381P4I8"/>
<protein>
    <recommendedName>
        <fullName evidence="2">DUF167 domain-containing protein</fullName>
    </recommendedName>
</protein>
<evidence type="ECO:0008006" key="2">
    <source>
        <dbReference type="Google" id="ProtNLM"/>
    </source>
</evidence>
<dbReference type="InterPro" id="IPR036591">
    <property type="entry name" value="YggU-like_sf"/>
</dbReference>
<proteinExistence type="predicted"/>
<evidence type="ECO:0000313" key="1">
    <source>
        <dbReference type="EMBL" id="SUZ61474.1"/>
    </source>
</evidence>
<organism evidence="1">
    <name type="scientific">marine metagenome</name>
    <dbReference type="NCBI Taxonomy" id="408172"/>
    <lineage>
        <taxon>unclassified sequences</taxon>
        <taxon>metagenomes</taxon>
        <taxon>ecological metagenomes</taxon>
    </lineage>
</organism>
<reference evidence="1" key="1">
    <citation type="submission" date="2018-05" db="EMBL/GenBank/DDBJ databases">
        <authorList>
            <person name="Lanie J.A."/>
            <person name="Ng W.-L."/>
            <person name="Kazmierczak K.M."/>
            <person name="Andrzejewski T.M."/>
            <person name="Davidsen T.M."/>
            <person name="Wayne K.J."/>
            <person name="Tettelin H."/>
            <person name="Glass J.I."/>
            <person name="Rusch D."/>
            <person name="Podicherti R."/>
            <person name="Tsui H.-C.T."/>
            <person name="Winkler M.E."/>
        </authorList>
    </citation>
    <scope>NUCLEOTIDE SEQUENCE</scope>
</reference>
<sequence length="48" mass="5381">MCEVFSKSLKTAKTNVNVVRGRTSSTKTVEIHHPDPEGWKKILELLGD</sequence>
<dbReference type="Gene3D" id="3.30.1200.10">
    <property type="entry name" value="YggU-like"/>
    <property type="match status" value="1"/>
</dbReference>
<name>A0A381P4I8_9ZZZZ</name>
<gene>
    <name evidence="1" type="ORF">METZ01_LOCUS14328</name>
</gene>